<dbReference type="EMBL" id="BAAAKJ010000013">
    <property type="protein sequence ID" value="GAA1382784.1"/>
    <property type="molecule type" value="Genomic_DNA"/>
</dbReference>
<gene>
    <name evidence="1" type="ORF">GCM10009639_02270</name>
</gene>
<evidence type="ECO:0008006" key="3">
    <source>
        <dbReference type="Google" id="ProtNLM"/>
    </source>
</evidence>
<keyword evidence="2" id="KW-1185">Reference proteome</keyword>
<protein>
    <recommendedName>
        <fullName evidence="3">GNAT family N-acetyltransferase</fullName>
    </recommendedName>
</protein>
<evidence type="ECO:0000313" key="1">
    <source>
        <dbReference type="EMBL" id="GAA1382784.1"/>
    </source>
</evidence>
<reference evidence="1 2" key="1">
    <citation type="journal article" date="2019" name="Int. J. Syst. Evol. Microbiol.">
        <title>The Global Catalogue of Microorganisms (GCM) 10K type strain sequencing project: providing services to taxonomists for standard genome sequencing and annotation.</title>
        <authorList>
            <consortium name="The Broad Institute Genomics Platform"/>
            <consortium name="The Broad Institute Genome Sequencing Center for Infectious Disease"/>
            <person name="Wu L."/>
            <person name="Ma J."/>
        </authorList>
    </citation>
    <scope>NUCLEOTIDE SEQUENCE [LARGE SCALE GENOMIC DNA]</scope>
    <source>
        <strain evidence="1 2">JCM 12393</strain>
    </source>
</reference>
<proteinExistence type="predicted"/>
<evidence type="ECO:0000313" key="2">
    <source>
        <dbReference type="Proteomes" id="UP001499863"/>
    </source>
</evidence>
<name>A0ABN1XIY8_9ACTN</name>
<dbReference type="Proteomes" id="UP001499863">
    <property type="component" value="Unassembled WGS sequence"/>
</dbReference>
<accession>A0ABN1XIY8</accession>
<sequence length="50" mass="5546">MRVSRLVAAAAANARAAGCDWLHVDFEPHLRDYYLDACGFRPTDAGLLRL</sequence>
<comment type="caution">
    <text evidence="1">The sequence shown here is derived from an EMBL/GenBank/DDBJ whole genome shotgun (WGS) entry which is preliminary data.</text>
</comment>
<organism evidence="1 2">
    <name type="scientific">Kitasatospora putterlickiae</name>
    <dbReference type="NCBI Taxonomy" id="221725"/>
    <lineage>
        <taxon>Bacteria</taxon>
        <taxon>Bacillati</taxon>
        <taxon>Actinomycetota</taxon>
        <taxon>Actinomycetes</taxon>
        <taxon>Kitasatosporales</taxon>
        <taxon>Streptomycetaceae</taxon>
        <taxon>Kitasatospora</taxon>
    </lineage>
</organism>